<protein>
    <recommendedName>
        <fullName evidence="4">F-box domain-containing protein</fullName>
    </recommendedName>
</protein>
<evidence type="ECO:0008006" key="4">
    <source>
        <dbReference type="Google" id="ProtNLM"/>
    </source>
</evidence>
<dbReference type="PANTHER" id="PTHR42085:SF1">
    <property type="entry name" value="F-BOX DOMAIN-CONTAINING PROTEIN"/>
    <property type="match status" value="1"/>
</dbReference>
<feature type="compositionally biased region" description="Acidic residues" evidence="1">
    <location>
        <begin position="41"/>
        <end position="51"/>
    </location>
</feature>
<accession>A0A6A6QT87</accession>
<organism evidence="2 3">
    <name type="scientific">Lophium mytilinum</name>
    <dbReference type="NCBI Taxonomy" id="390894"/>
    <lineage>
        <taxon>Eukaryota</taxon>
        <taxon>Fungi</taxon>
        <taxon>Dikarya</taxon>
        <taxon>Ascomycota</taxon>
        <taxon>Pezizomycotina</taxon>
        <taxon>Dothideomycetes</taxon>
        <taxon>Pleosporomycetidae</taxon>
        <taxon>Mytilinidiales</taxon>
        <taxon>Mytilinidiaceae</taxon>
        <taxon>Lophium</taxon>
    </lineage>
</organism>
<proteinExistence type="predicted"/>
<feature type="region of interest" description="Disordered" evidence="1">
    <location>
        <begin position="1"/>
        <end position="29"/>
    </location>
</feature>
<dbReference type="EMBL" id="MU004189">
    <property type="protein sequence ID" value="KAF2495621.1"/>
    <property type="molecule type" value="Genomic_DNA"/>
</dbReference>
<name>A0A6A6QT87_9PEZI</name>
<reference evidence="2" key="1">
    <citation type="journal article" date="2020" name="Stud. Mycol.">
        <title>101 Dothideomycetes genomes: a test case for predicting lifestyles and emergence of pathogens.</title>
        <authorList>
            <person name="Haridas S."/>
            <person name="Albert R."/>
            <person name="Binder M."/>
            <person name="Bloem J."/>
            <person name="Labutti K."/>
            <person name="Salamov A."/>
            <person name="Andreopoulos B."/>
            <person name="Baker S."/>
            <person name="Barry K."/>
            <person name="Bills G."/>
            <person name="Bluhm B."/>
            <person name="Cannon C."/>
            <person name="Castanera R."/>
            <person name="Culley D."/>
            <person name="Daum C."/>
            <person name="Ezra D."/>
            <person name="Gonzalez J."/>
            <person name="Henrissat B."/>
            <person name="Kuo A."/>
            <person name="Liang C."/>
            <person name="Lipzen A."/>
            <person name="Lutzoni F."/>
            <person name="Magnuson J."/>
            <person name="Mondo S."/>
            <person name="Nolan M."/>
            <person name="Ohm R."/>
            <person name="Pangilinan J."/>
            <person name="Park H.-J."/>
            <person name="Ramirez L."/>
            <person name="Alfaro M."/>
            <person name="Sun H."/>
            <person name="Tritt A."/>
            <person name="Yoshinaga Y."/>
            <person name="Zwiers L.-H."/>
            <person name="Turgeon B."/>
            <person name="Goodwin S."/>
            <person name="Spatafora J."/>
            <person name="Crous P."/>
            <person name="Grigoriev I."/>
        </authorList>
    </citation>
    <scope>NUCLEOTIDE SEQUENCE</scope>
    <source>
        <strain evidence="2">CBS 269.34</strain>
    </source>
</reference>
<dbReference type="InterPro" id="IPR038883">
    <property type="entry name" value="AN11006-like"/>
</dbReference>
<dbReference type="OrthoDB" id="5372935at2759"/>
<feature type="compositionally biased region" description="Acidic residues" evidence="1">
    <location>
        <begin position="75"/>
        <end position="93"/>
    </location>
</feature>
<gene>
    <name evidence="2" type="ORF">BU16DRAFT_394462</name>
</gene>
<evidence type="ECO:0000256" key="1">
    <source>
        <dbReference type="SAM" id="MobiDB-lite"/>
    </source>
</evidence>
<dbReference type="Proteomes" id="UP000799750">
    <property type="component" value="Unassembled WGS sequence"/>
</dbReference>
<feature type="region of interest" description="Disordered" evidence="1">
    <location>
        <begin position="41"/>
        <end position="94"/>
    </location>
</feature>
<sequence length="383" mass="43791">MASSCTRYNHLTGRPIRRGAGQKRKDDGYVDSVIIEDDIIPVESCSEDEDGNPTVRKVSKRKRTPSPTPPPLDALIDDDLPPCEESDDEDQDTDTAQPIELTFHIPPGFKGPLVVRLDHKLLATAGADSSSTKHSIDHGSRLWFAKRHRKTSKTMTKRPAKVAAGTHRPSATGFLKLPPELRNKIYKLLFVSQSELRFNNPQFSLSSAFLRTCKQVHDEGRSILYGEGTFVFERNRLSRSPFWDPVAKEIGYKDMRRFLTMIGDNLALLRQVRVVFEDATPSSLPYVRSQEERRFIHDEHLIECLRILRRAELKKFTLCFHGRKTLTEYDGASFLGRVCEIQADKVDIISNPRCWYMESKIHYTVKEPLVKSMTRDTPLYTVK</sequence>
<evidence type="ECO:0000313" key="2">
    <source>
        <dbReference type="EMBL" id="KAF2495621.1"/>
    </source>
</evidence>
<dbReference type="AlphaFoldDB" id="A0A6A6QT87"/>
<dbReference type="PANTHER" id="PTHR42085">
    <property type="entry name" value="F-BOX DOMAIN-CONTAINING PROTEIN"/>
    <property type="match status" value="1"/>
</dbReference>
<keyword evidence="3" id="KW-1185">Reference proteome</keyword>
<evidence type="ECO:0000313" key="3">
    <source>
        <dbReference type="Proteomes" id="UP000799750"/>
    </source>
</evidence>